<dbReference type="RefSeq" id="WP_345766109.1">
    <property type="nucleotide sequence ID" value="NZ_CP154834.1"/>
</dbReference>
<organism evidence="1 2">
    <name type="scientific">Chryseobacterium endophyticum</name>
    <dbReference type="NCBI Taxonomy" id="1854762"/>
    <lineage>
        <taxon>Bacteria</taxon>
        <taxon>Pseudomonadati</taxon>
        <taxon>Bacteroidota</taxon>
        <taxon>Flavobacteriia</taxon>
        <taxon>Flavobacteriales</taxon>
        <taxon>Weeksellaceae</taxon>
        <taxon>Chryseobacterium group</taxon>
        <taxon>Chryseobacterium</taxon>
    </lineage>
</organism>
<sequence>MFPEEVMPSDYQAHHIVPKGMEIYFGKAFDELGINLDDAFNGTMLPPVHKFDEVIETAKNTLKDSEIPANF</sequence>
<dbReference type="AlphaFoldDB" id="A0AAU6WMC2"/>
<evidence type="ECO:0000313" key="1">
    <source>
        <dbReference type="EMBL" id="XAO73703.1"/>
    </source>
</evidence>
<dbReference type="InterPro" id="IPR032871">
    <property type="entry name" value="AHH_dom_containing"/>
</dbReference>
<keyword evidence="2" id="KW-1185">Reference proteome</keyword>
<evidence type="ECO:0000313" key="2">
    <source>
        <dbReference type="Proteomes" id="UP001463665"/>
    </source>
</evidence>
<dbReference type="EMBL" id="CP154834">
    <property type="protein sequence ID" value="XAO73703.1"/>
    <property type="molecule type" value="Genomic_DNA"/>
</dbReference>
<dbReference type="Proteomes" id="UP001463665">
    <property type="component" value="Chromosome"/>
</dbReference>
<dbReference type="Pfam" id="PF14412">
    <property type="entry name" value="AHH"/>
    <property type="match status" value="1"/>
</dbReference>
<name>A0AAU6WMC2_9FLAO</name>
<protein>
    <submittedName>
        <fullName evidence="1">AHH domain-containing protein</fullName>
    </submittedName>
</protein>
<proteinExistence type="predicted"/>
<accession>A0AAU6WMC2</accession>
<gene>
    <name evidence="1" type="ORF">AAFP95_18585</name>
</gene>
<reference evidence="1 2" key="1">
    <citation type="submission" date="2024-04" db="EMBL/GenBank/DDBJ databases">
        <title>Genome sequencing and assembly of rice foliar adapted Chryseobacterium endophyticum OsEnb-ALM-A6.</title>
        <authorList>
            <person name="Kumar S."/>
            <person name="Javed M."/>
            <person name="Chouhan V."/>
            <person name="Charishma K."/>
            <person name="Patel A."/>
            <person name="Kumar M."/>
            <person name="Sahu K.P."/>
            <person name="Kumar A."/>
        </authorList>
    </citation>
    <scope>NUCLEOTIDE SEQUENCE [LARGE SCALE GENOMIC DNA]</scope>
    <source>
        <strain evidence="1 2">OsEnb-ALM-A6</strain>
    </source>
</reference>